<sequence>MNRLFSAALACTICLLVALPAMSAEKAGVILPDTVEVAGTTLQLNGIALREKFVFDVYVAGLYLTEESQDPNAILKLDAPRRMVMYFVRDVDAKAINKAWLEGLEANVTDASPALRDKFLQLTGMMSDIEEGQAMTFTYAPGNGTTVAVAGKGKGVIPGKDFADAILATWIGPKPGPGKSFKKAILAK</sequence>
<dbReference type="Proteomes" id="UP000428328">
    <property type="component" value="Chromosome"/>
</dbReference>
<evidence type="ECO:0000313" key="3">
    <source>
        <dbReference type="EMBL" id="QGY41288.1"/>
    </source>
</evidence>
<evidence type="ECO:0000256" key="1">
    <source>
        <dbReference type="SAM" id="SignalP"/>
    </source>
</evidence>
<dbReference type="SUPFAM" id="SSF54626">
    <property type="entry name" value="Chalcone isomerase"/>
    <property type="match status" value="1"/>
</dbReference>
<proteinExistence type="predicted"/>
<dbReference type="RefSeq" id="WP_158949404.1">
    <property type="nucleotide sequence ID" value="NZ_CP046400.1"/>
</dbReference>
<evidence type="ECO:0000313" key="4">
    <source>
        <dbReference type="Proteomes" id="UP000428328"/>
    </source>
</evidence>
<dbReference type="Pfam" id="PF16036">
    <property type="entry name" value="Chalcone_3"/>
    <property type="match status" value="1"/>
</dbReference>
<evidence type="ECO:0000259" key="2">
    <source>
        <dbReference type="Pfam" id="PF16036"/>
    </source>
</evidence>
<feature type="signal peptide" evidence="1">
    <location>
        <begin position="1"/>
        <end position="23"/>
    </location>
</feature>
<dbReference type="AlphaFoldDB" id="A0A6I6JJZ1"/>
<dbReference type="KEGG" id="psel:GM415_14515"/>
<gene>
    <name evidence="3" type="ORF">GM415_14515</name>
</gene>
<dbReference type="InterPro" id="IPR016088">
    <property type="entry name" value="Chalcone_isomerase_3-sand"/>
</dbReference>
<feature type="domain" description="Chalcone isomerase" evidence="2">
    <location>
        <begin position="25"/>
        <end position="186"/>
    </location>
</feature>
<name>A0A6I6JJZ1_9BACT</name>
<dbReference type="Gene3D" id="3.50.70.10">
    <property type="match status" value="1"/>
</dbReference>
<accession>A0A6I6JJZ1</accession>
<dbReference type="InterPro" id="IPR036298">
    <property type="entry name" value="Chalcone_isomerase_sf"/>
</dbReference>
<keyword evidence="1" id="KW-0732">Signal</keyword>
<protein>
    <recommendedName>
        <fullName evidence="2">Chalcone isomerase domain-containing protein</fullName>
    </recommendedName>
</protein>
<dbReference type="InterPro" id="IPR016087">
    <property type="entry name" value="Chalcone_isomerase"/>
</dbReference>
<keyword evidence="4" id="KW-1185">Reference proteome</keyword>
<feature type="chain" id="PRO_5026039782" description="Chalcone isomerase domain-containing protein" evidence="1">
    <location>
        <begin position="24"/>
        <end position="188"/>
    </location>
</feature>
<organism evidence="3 4">
    <name type="scientific">Pseudodesulfovibrio cashew</name>
    <dbReference type="NCBI Taxonomy" id="2678688"/>
    <lineage>
        <taxon>Bacteria</taxon>
        <taxon>Pseudomonadati</taxon>
        <taxon>Thermodesulfobacteriota</taxon>
        <taxon>Desulfovibrionia</taxon>
        <taxon>Desulfovibrionales</taxon>
        <taxon>Desulfovibrionaceae</taxon>
    </lineage>
</organism>
<dbReference type="EMBL" id="CP046400">
    <property type="protein sequence ID" value="QGY41288.1"/>
    <property type="molecule type" value="Genomic_DNA"/>
</dbReference>
<reference evidence="3 4" key="1">
    <citation type="submission" date="2019-11" db="EMBL/GenBank/DDBJ databases">
        <authorList>
            <person name="Zheng R.K."/>
            <person name="Sun C.M."/>
        </authorList>
    </citation>
    <scope>NUCLEOTIDE SEQUENCE [LARGE SCALE GENOMIC DNA]</scope>
    <source>
        <strain evidence="3 4">SRB007</strain>
    </source>
</reference>
<dbReference type="GO" id="GO:0016872">
    <property type="term" value="F:intramolecular lyase activity"/>
    <property type="evidence" value="ECO:0007669"/>
    <property type="project" value="InterPro"/>
</dbReference>